<dbReference type="Gene3D" id="3.10.129.10">
    <property type="entry name" value="Hotdog Thioesterase"/>
    <property type="match status" value="1"/>
</dbReference>
<feature type="domain" description="A-factor biosynthesis hotdog" evidence="1">
    <location>
        <begin position="155"/>
        <end position="281"/>
    </location>
</feature>
<evidence type="ECO:0000313" key="3">
    <source>
        <dbReference type="Proteomes" id="UP001596137"/>
    </source>
</evidence>
<evidence type="ECO:0000313" key="2">
    <source>
        <dbReference type="EMBL" id="MFC6083318.1"/>
    </source>
</evidence>
<dbReference type="Proteomes" id="UP001596137">
    <property type="component" value="Unassembled WGS sequence"/>
</dbReference>
<sequence>MSNSFLRAPAAAPASDWLSVVIPAAEPDGAVLRVDQDHPFFFDHPLDHVPGMLLVTGLLDLARAAAGARPGGHGVRLSLRFRRMCELDGPVTLRAEPVQDGRRDTFAVAAAQHGAPVCAGTIELIPADGDPPGAAGQGTSVPGGDVPVTPIAQELVHRSDVWNVVVGEPVVTRERYEAALVSPPAGHFLLRHGAERYAAEEIVEAGRQLVTAAMHGAHRRPRDTAMLWLSVSADLPAPAHRSVPLALRWEITPPRGGRAHFDLTLLAGGRPAGSLYYTTRCMSPVGYARFRANGGDA</sequence>
<protein>
    <submittedName>
        <fullName evidence="2">AfsA-related hotdog domain-containing protein</fullName>
    </submittedName>
</protein>
<dbReference type="EMBL" id="JBHSRF010000027">
    <property type="protein sequence ID" value="MFC6083318.1"/>
    <property type="molecule type" value="Genomic_DNA"/>
</dbReference>
<dbReference type="InterPro" id="IPR005509">
    <property type="entry name" value="AfsA_hotdog_dom"/>
</dbReference>
<comment type="caution">
    <text evidence="2">The sequence shown here is derived from an EMBL/GenBank/DDBJ whole genome shotgun (WGS) entry which is preliminary data.</text>
</comment>
<gene>
    <name evidence="2" type="ORF">ACFP1K_19250</name>
</gene>
<evidence type="ECO:0000259" key="1">
    <source>
        <dbReference type="Pfam" id="PF03756"/>
    </source>
</evidence>
<dbReference type="SUPFAM" id="SSF54637">
    <property type="entry name" value="Thioesterase/thiol ester dehydrase-isomerase"/>
    <property type="match status" value="1"/>
</dbReference>
<accession>A0ABW1NK17</accession>
<proteinExistence type="predicted"/>
<dbReference type="InterPro" id="IPR029069">
    <property type="entry name" value="HotDog_dom_sf"/>
</dbReference>
<feature type="domain" description="A-factor biosynthesis hotdog" evidence="1">
    <location>
        <begin position="30"/>
        <end position="123"/>
    </location>
</feature>
<reference evidence="3" key="1">
    <citation type="journal article" date="2019" name="Int. J. Syst. Evol. Microbiol.">
        <title>The Global Catalogue of Microorganisms (GCM) 10K type strain sequencing project: providing services to taxonomists for standard genome sequencing and annotation.</title>
        <authorList>
            <consortium name="The Broad Institute Genomics Platform"/>
            <consortium name="The Broad Institute Genome Sequencing Center for Infectious Disease"/>
            <person name="Wu L."/>
            <person name="Ma J."/>
        </authorList>
    </citation>
    <scope>NUCLEOTIDE SEQUENCE [LARGE SCALE GENOMIC DNA]</scope>
    <source>
        <strain evidence="3">JCM 30346</strain>
    </source>
</reference>
<name>A0ABW1NK17_9ACTN</name>
<dbReference type="RefSeq" id="WP_380755121.1">
    <property type="nucleotide sequence ID" value="NZ_JBHSRF010000027.1"/>
</dbReference>
<dbReference type="Pfam" id="PF03756">
    <property type="entry name" value="AfsA"/>
    <property type="match status" value="2"/>
</dbReference>
<keyword evidence="3" id="KW-1185">Reference proteome</keyword>
<organism evidence="2 3">
    <name type="scientific">Sphaerisporangium aureirubrum</name>
    <dbReference type="NCBI Taxonomy" id="1544736"/>
    <lineage>
        <taxon>Bacteria</taxon>
        <taxon>Bacillati</taxon>
        <taxon>Actinomycetota</taxon>
        <taxon>Actinomycetes</taxon>
        <taxon>Streptosporangiales</taxon>
        <taxon>Streptosporangiaceae</taxon>
        <taxon>Sphaerisporangium</taxon>
    </lineage>
</organism>